<dbReference type="CDD" id="cd00340">
    <property type="entry name" value="GSH_Peroxidase"/>
    <property type="match status" value="1"/>
</dbReference>
<evidence type="ECO:0000313" key="8">
    <source>
        <dbReference type="EMBL" id="RWS26036.1"/>
    </source>
</evidence>
<dbReference type="InterPro" id="IPR000889">
    <property type="entry name" value="Glutathione_peroxidase"/>
</dbReference>
<keyword evidence="2 6" id="KW-0575">Peroxidase</keyword>
<organism evidence="8 9">
    <name type="scientific">Leptotrombidium deliense</name>
    <dbReference type="NCBI Taxonomy" id="299467"/>
    <lineage>
        <taxon>Eukaryota</taxon>
        <taxon>Metazoa</taxon>
        <taxon>Ecdysozoa</taxon>
        <taxon>Arthropoda</taxon>
        <taxon>Chelicerata</taxon>
        <taxon>Arachnida</taxon>
        <taxon>Acari</taxon>
        <taxon>Acariformes</taxon>
        <taxon>Trombidiformes</taxon>
        <taxon>Prostigmata</taxon>
        <taxon>Anystina</taxon>
        <taxon>Parasitengona</taxon>
        <taxon>Trombiculoidea</taxon>
        <taxon>Trombiculidae</taxon>
        <taxon>Leptotrombidium</taxon>
    </lineage>
</organism>
<dbReference type="Proteomes" id="UP000288716">
    <property type="component" value="Unassembled WGS sequence"/>
</dbReference>
<feature type="active site" evidence="5">
    <location>
        <position position="73"/>
    </location>
</feature>
<dbReference type="PROSITE" id="PS51355">
    <property type="entry name" value="GLUTATHIONE_PEROXID_3"/>
    <property type="match status" value="1"/>
</dbReference>
<sequence length="195" mass="22217">MIYRKLAAIYGICAVNRSCFTLLTRSYCENTNIDPKKAKSLFEFTANDIDGNSVSLEKYRGFVTIVVNVATKCGLTNDNYEQLNGLFDKFEEKGLRILAFPCNQFASQEPGTEQQIKEFMNKKGVRFDAFAKIDVNGKNTHPVFEFLKNKQGGTLGNTIKWNFTKFLINKEGIPIKRYGPKDEPNSMEEEIKKLL</sequence>
<keyword evidence="9" id="KW-1185">Reference proteome</keyword>
<dbReference type="InterPro" id="IPR036249">
    <property type="entry name" value="Thioredoxin-like_sf"/>
</dbReference>
<dbReference type="PANTHER" id="PTHR11592">
    <property type="entry name" value="GLUTATHIONE PEROXIDASE"/>
    <property type="match status" value="1"/>
</dbReference>
<evidence type="ECO:0000256" key="3">
    <source>
        <dbReference type="ARBA" id="ARBA00022933"/>
    </source>
</evidence>
<proteinExistence type="inferred from homology"/>
<evidence type="ECO:0000256" key="5">
    <source>
        <dbReference type="PIRSR" id="PIRSR000303-1"/>
    </source>
</evidence>
<evidence type="ECO:0000256" key="6">
    <source>
        <dbReference type="RuleBase" id="RU000499"/>
    </source>
</evidence>
<dbReference type="FunFam" id="3.40.30.10:FF:000025">
    <property type="entry name" value="Glutathione peroxidase"/>
    <property type="match status" value="1"/>
</dbReference>
<dbReference type="VEuPathDB" id="VectorBase:LDEU006003"/>
<dbReference type="SUPFAM" id="SSF52833">
    <property type="entry name" value="Thioredoxin-like"/>
    <property type="match status" value="1"/>
</dbReference>
<dbReference type="PROSITE" id="PS51352">
    <property type="entry name" value="THIOREDOXIN_2"/>
    <property type="match status" value="1"/>
</dbReference>
<evidence type="ECO:0000256" key="1">
    <source>
        <dbReference type="ARBA" id="ARBA00006926"/>
    </source>
</evidence>
<dbReference type="GO" id="GO:0004601">
    <property type="term" value="F:peroxidase activity"/>
    <property type="evidence" value="ECO:0007669"/>
    <property type="project" value="UniProtKB-KW"/>
</dbReference>
<dbReference type="InterPro" id="IPR013766">
    <property type="entry name" value="Thioredoxin_domain"/>
</dbReference>
<keyword evidence="4 6" id="KW-0560">Oxidoreductase</keyword>
<keyword evidence="3" id="KW-0712">Selenocysteine</keyword>
<protein>
    <recommendedName>
        <fullName evidence="6">Glutathione peroxidase</fullName>
    </recommendedName>
</protein>
<dbReference type="OrthoDB" id="446890at2759"/>
<feature type="domain" description="Thioredoxin" evidence="7">
    <location>
        <begin position="35"/>
        <end position="195"/>
    </location>
</feature>
<dbReference type="Pfam" id="PF00255">
    <property type="entry name" value="GSHPx"/>
    <property type="match status" value="1"/>
</dbReference>
<evidence type="ECO:0000259" key="7">
    <source>
        <dbReference type="PROSITE" id="PS51352"/>
    </source>
</evidence>
<dbReference type="PIRSF" id="PIRSF000303">
    <property type="entry name" value="Glutathion_perox"/>
    <property type="match status" value="1"/>
</dbReference>
<dbReference type="EMBL" id="NCKV01003122">
    <property type="protein sequence ID" value="RWS26036.1"/>
    <property type="molecule type" value="Genomic_DNA"/>
</dbReference>
<dbReference type="Gene3D" id="3.40.30.10">
    <property type="entry name" value="Glutaredoxin"/>
    <property type="match status" value="1"/>
</dbReference>
<evidence type="ECO:0000256" key="4">
    <source>
        <dbReference type="ARBA" id="ARBA00023002"/>
    </source>
</evidence>
<dbReference type="STRING" id="299467.A0A443SEU5"/>
<accession>A0A443SEU5</accession>
<evidence type="ECO:0000256" key="2">
    <source>
        <dbReference type="ARBA" id="ARBA00022559"/>
    </source>
</evidence>
<dbReference type="PRINTS" id="PR01011">
    <property type="entry name" value="GLUTPROXDASE"/>
</dbReference>
<dbReference type="InterPro" id="IPR029760">
    <property type="entry name" value="GPX_CS"/>
</dbReference>
<evidence type="ECO:0000313" key="9">
    <source>
        <dbReference type="Proteomes" id="UP000288716"/>
    </source>
</evidence>
<dbReference type="PANTHER" id="PTHR11592:SF134">
    <property type="entry name" value="PHOSPHOLIPID HYDROPEROXIDE GLUTATHIONE PEROXIDASE"/>
    <property type="match status" value="1"/>
</dbReference>
<comment type="similarity">
    <text evidence="1 6">Belongs to the glutathione peroxidase family.</text>
</comment>
<dbReference type="AlphaFoldDB" id="A0A443SEU5"/>
<dbReference type="PROSITE" id="PS00763">
    <property type="entry name" value="GLUTATHIONE_PEROXID_2"/>
    <property type="match status" value="1"/>
</dbReference>
<gene>
    <name evidence="8" type="ORF">B4U80_01384</name>
</gene>
<reference evidence="8 9" key="1">
    <citation type="journal article" date="2018" name="Gigascience">
        <title>Genomes of trombidid mites reveal novel predicted allergens and laterally-transferred genes associated with secondary metabolism.</title>
        <authorList>
            <person name="Dong X."/>
            <person name="Chaisiri K."/>
            <person name="Xia D."/>
            <person name="Armstrong S.D."/>
            <person name="Fang Y."/>
            <person name="Donnelly M.J."/>
            <person name="Kadowaki T."/>
            <person name="McGarry J.W."/>
            <person name="Darby A.C."/>
            <person name="Makepeace B.L."/>
        </authorList>
    </citation>
    <scope>NUCLEOTIDE SEQUENCE [LARGE SCALE GENOMIC DNA]</scope>
    <source>
        <strain evidence="8">UoL-UT</strain>
    </source>
</reference>
<dbReference type="GO" id="GO:0006979">
    <property type="term" value="P:response to oxidative stress"/>
    <property type="evidence" value="ECO:0007669"/>
    <property type="project" value="InterPro"/>
</dbReference>
<name>A0A443SEU5_9ACAR</name>
<comment type="caution">
    <text evidence="8">The sequence shown here is derived from an EMBL/GenBank/DDBJ whole genome shotgun (WGS) entry which is preliminary data.</text>
</comment>